<dbReference type="Proteomes" id="UP000015354">
    <property type="component" value="Unassembled WGS sequence"/>
</dbReference>
<dbReference type="EMBL" id="ATMH01012495">
    <property type="protein sequence ID" value="EPY15152.1"/>
    <property type="molecule type" value="Genomic_DNA"/>
</dbReference>
<accession>S9TAZ7</accession>
<protein>
    <submittedName>
        <fullName evidence="1">Kinetoplast-associated protein-like protein</fullName>
    </submittedName>
</protein>
<organism evidence="1 2">
    <name type="scientific">Strigomonas culicis</name>
    <dbReference type="NCBI Taxonomy" id="28005"/>
    <lineage>
        <taxon>Eukaryota</taxon>
        <taxon>Discoba</taxon>
        <taxon>Euglenozoa</taxon>
        <taxon>Kinetoplastea</taxon>
        <taxon>Metakinetoplastina</taxon>
        <taxon>Trypanosomatida</taxon>
        <taxon>Trypanosomatidae</taxon>
        <taxon>Strigomonadinae</taxon>
        <taxon>Strigomonas</taxon>
    </lineage>
</organism>
<keyword evidence="2" id="KW-1185">Reference proteome</keyword>
<comment type="caution">
    <text evidence="1">The sequence shown here is derived from an EMBL/GenBank/DDBJ whole genome shotgun (WGS) entry which is preliminary data.</text>
</comment>
<dbReference type="AlphaFoldDB" id="S9TAZ7"/>
<gene>
    <name evidence="1" type="ORF">STCU_12307</name>
</gene>
<proteinExistence type="predicted"/>
<name>S9TAZ7_9TRYP</name>
<reference evidence="1 2" key="1">
    <citation type="journal article" date="2013" name="PLoS ONE">
        <title>Predicting the Proteins of Angomonas deanei, Strigomonas culicis and Their Respective Endosymbionts Reveals New Aspects of the Trypanosomatidae Family.</title>
        <authorList>
            <person name="Motta M.C."/>
            <person name="Martins A.C."/>
            <person name="de Souza S.S."/>
            <person name="Catta-Preta C.M."/>
            <person name="Silva R."/>
            <person name="Klein C.C."/>
            <person name="de Almeida L.G."/>
            <person name="de Lima Cunha O."/>
            <person name="Ciapina L.P."/>
            <person name="Brocchi M."/>
            <person name="Colabardini A.C."/>
            <person name="de Araujo Lima B."/>
            <person name="Machado C.R."/>
            <person name="de Almeida Soares C.M."/>
            <person name="Probst C.M."/>
            <person name="de Menezes C.B."/>
            <person name="Thompson C.E."/>
            <person name="Bartholomeu D.C."/>
            <person name="Gradia D.F."/>
            <person name="Pavoni D.P."/>
            <person name="Grisard E.C."/>
            <person name="Fantinatti-Garboggini F."/>
            <person name="Marchini F.K."/>
            <person name="Rodrigues-Luiz G.F."/>
            <person name="Wagner G."/>
            <person name="Goldman G.H."/>
            <person name="Fietto J.L."/>
            <person name="Elias M.C."/>
            <person name="Goldman M.H."/>
            <person name="Sagot M.F."/>
            <person name="Pereira M."/>
            <person name="Stoco P.H."/>
            <person name="de Mendonca-Neto R.P."/>
            <person name="Teixeira S.M."/>
            <person name="Maciel T.E."/>
            <person name="de Oliveira Mendes T.A."/>
            <person name="Urmenyi T.P."/>
            <person name="de Souza W."/>
            <person name="Schenkman S."/>
            <person name="de Vasconcelos A.T."/>
        </authorList>
    </citation>
    <scope>NUCLEOTIDE SEQUENCE [LARGE SCALE GENOMIC DNA]</scope>
</reference>
<sequence>MRKRLTSTTAELVVEQAATKRLSKQIETLTAFQTHAEAEITALKEKMASSAETHNGKLQDEISLLHAEVRRKDFDNCALRIALATSKSETTTMQMRMDAQVQALEELHSQVATLAEMPYSDEVRENQKQAYDNMVAYARSQRQEALGYQQRLLIATSKQDELRSLLDVGSLHLEGVNEQLRITMQALEASRTASAETFAAALTAFREKGAELLAQCVQAYQLQTENQCLQLMGNIEGEAHRVSQQQYAALKQHQGDMAVQWQQMIENIARQCADKELQICASQRQVLTAQLQIADLKSDKGLSEVRAQSLESAVEHYNARMKEQAETLWQRTKDLGQEAIMCHAKLLLADQDRGELEAKLKTAETLGQMVCEDLKNEVQGRHTYQQQAEATMNKLTSELSARIRASRDESQALRQQLNETCLQLGMAEVHTSVLNGQLSDMQQSYLESEEKVRLISNQVLSVEYERERAATLAAKYASFSETSRNRLLLLESEYLQQTRQVAALTASSESAAAAASQVWAENQHLKEYVGTLSNMLAQQANPLYMGARCQILCIAQRVREIWNQVPSDKHHILVALACKLMRWVVETSNVADENHLLYNEIKAIMAPYDAQGGNTVDQAWCSPIEQGELEDPVVPYLIKDAPTDPASREASPAPYVGN</sequence>
<evidence type="ECO:0000313" key="2">
    <source>
        <dbReference type="Proteomes" id="UP000015354"/>
    </source>
</evidence>
<evidence type="ECO:0000313" key="1">
    <source>
        <dbReference type="EMBL" id="EPY15152.1"/>
    </source>
</evidence>